<sequence length="271" mass="28261">MSIGSATRSEFTKYFTTSTWWVLTLITAVSLMLLAGGFAAAIGLAQSGALDEVPDAALLGAASPSLVYGLAVNIGYIFPILLGVLLVTGEFRHGTLIPTFLATPRRGTVLLAKLITSAVLGAALGVISVAVTVGTAAAIFAATGQDPELTATDNLTMMARMVLSFVLWTWIGLGLGTIVRNQVAAIVIALVFTQLVEQLIRTAAVFAPEIEPIAKYLPSAASDTLTGSNFYVMLGGAAESQAWWVGAIVLAIYAAVLTVIGALTTWRRDVD</sequence>
<dbReference type="AlphaFoldDB" id="A0A5C8HN43"/>
<evidence type="ECO:0000256" key="1">
    <source>
        <dbReference type="SAM" id="Phobius"/>
    </source>
</evidence>
<dbReference type="PANTHER" id="PTHR37305:SF1">
    <property type="entry name" value="MEMBRANE PROTEIN"/>
    <property type="match status" value="1"/>
</dbReference>
<dbReference type="PANTHER" id="PTHR37305">
    <property type="entry name" value="INTEGRAL MEMBRANE PROTEIN-RELATED"/>
    <property type="match status" value="1"/>
</dbReference>
<feature type="transmembrane region" description="Helical" evidence="1">
    <location>
        <begin position="20"/>
        <end position="45"/>
    </location>
</feature>
<dbReference type="EMBL" id="VRSW01000003">
    <property type="protein sequence ID" value="TXK04102.1"/>
    <property type="molecule type" value="Genomic_DNA"/>
</dbReference>
<feature type="transmembrane region" description="Helical" evidence="1">
    <location>
        <begin position="110"/>
        <end position="143"/>
    </location>
</feature>
<feature type="transmembrane region" description="Helical" evidence="1">
    <location>
        <begin position="183"/>
        <end position="200"/>
    </location>
</feature>
<feature type="transmembrane region" description="Helical" evidence="1">
    <location>
        <begin position="242"/>
        <end position="266"/>
    </location>
</feature>
<protein>
    <submittedName>
        <fullName evidence="2">ABC transporter permease subunit</fullName>
    </submittedName>
</protein>
<keyword evidence="1" id="KW-0812">Transmembrane</keyword>
<feature type="transmembrane region" description="Helical" evidence="1">
    <location>
        <begin position="155"/>
        <end position="176"/>
    </location>
</feature>
<name>A0A5C8HN43_9MICO</name>
<dbReference type="GO" id="GO:0005886">
    <property type="term" value="C:plasma membrane"/>
    <property type="evidence" value="ECO:0007669"/>
    <property type="project" value="UniProtKB-SubCell"/>
</dbReference>
<keyword evidence="1" id="KW-0472">Membrane</keyword>
<feature type="transmembrane region" description="Helical" evidence="1">
    <location>
        <begin position="65"/>
        <end position="89"/>
    </location>
</feature>
<gene>
    <name evidence="2" type="ORF">FVP60_10065</name>
</gene>
<keyword evidence="3" id="KW-1185">Reference proteome</keyword>
<evidence type="ECO:0000313" key="2">
    <source>
        <dbReference type="EMBL" id="TXK04102.1"/>
    </source>
</evidence>
<dbReference type="RefSeq" id="WP_147826158.1">
    <property type="nucleotide sequence ID" value="NZ_BAAARG010000003.1"/>
</dbReference>
<keyword evidence="1" id="KW-1133">Transmembrane helix</keyword>
<comment type="caution">
    <text evidence="2">The sequence shown here is derived from an EMBL/GenBank/DDBJ whole genome shotgun (WGS) entry which is preliminary data.</text>
</comment>
<dbReference type="Proteomes" id="UP000321196">
    <property type="component" value="Unassembled WGS sequence"/>
</dbReference>
<reference evidence="2 3" key="1">
    <citation type="submission" date="2019-08" db="EMBL/GenBank/DDBJ databases">
        <authorList>
            <person name="Dong K."/>
        </authorList>
    </citation>
    <scope>NUCLEOTIDE SEQUENCE [LARGE SCALE GENOMIC DNA]</scope>
    <source>
        <strain evidence="2 3">M4-8</strain>
    </source>
</reference>
<accession>A0A5C8HN43</accession>
<proteinExistence type="predicted"/>
<evidence type="ECO:0000313" key="3">
    <source>
        <dbReference type="Proteomes" id="UP000321196"/>
    </source>
</evidence>
<organism evidence="2 3">
    <name type="scientific">Microbacterium mitrae</name>
    <dbReference type="NCBI Taxonomy" id="664640"/>
    <lineage>
        <taxon>Bacteria</taxon>
        <taxon>Bacillati</taxon>
        <taxon>Actinomycetota</taxon>
        <taxon>Actinomycetes</taxon>
        <taxon>Micrococcales</taxon>
        <taxon>Microbacteriaceae</taxon>
        <taxon>Microbacterium</taxon>
    </lineage>
</organism>
<dbReference type="OrthoDB" id="5244396at2"/>
<dbReference type="GO" id="GO:0140359">
    <property type="term" value="F:ABC-type transporter activity"/>
    <property type="evidence" value="ECO:0007669"/>
    <property type="project" value="InterPro"/>
</dbReference>